<comment type="caution">
    <text evidence="1">The sequence shown here is derived from an EMBL/GenBank/DDBJ whole genome shotgun (WGS) entry which is preliminary data.</text>
</comment>
<gene>
    <name evidence="1" type="ORF">E1295_00920</name>
</gene>
<evidence type="ECO:0000313" key="2">
    <source>
        <dbReference type="Proteomes" id="UP000295136"/>
    </source>
</evidence>
<proteinExistence type="predicted"/>
<sequence>MYNRLRLPFHLECPACGERDRWWLQFRFGTLTLADYELGHRVNWLRRGLKEGRPGLGRVLIQGTLEECPHCRADLGPAHEIWIIEVRDDVFATVVEDTSGQGYWQEFWRVA</sequence>
<dbReference type="RefSeq" id="WP_132627692.1">
    <property type="nucleotide sequence ID" value="NZ_SMLD01000001.1"/>
</dbReference>
<dbReference type="Proteomes" id="UP000295136">
    <property type="component" value="Unassembled WGS sequence"/>
</dbReference>
<dbReference type="EMBL" id="SMLD01000001">
    <property type="protein sequence ID" value="TDE60429.1"/>
    <property type="molecule type" value="Genomic_DNA"/>
</dbReference>
<organism evidence="1 2">
    <name type="scientific">Nonomuraea mesophila</name>
    <dbReference type="NCBI Taxonomy" id="2530382"/>
    <lineage>
        <taxon>Bacteria</taxon>
        <taxon>Bacillati</taxon>
        <taxon>Actinomycetota</taxon>
        <taxon>Actinomycetes</taxon>
        <taxon>Streptosporangiales</taxon>
        <taxon>Streptosporangiaceae</taxon>
        <taxon>Nonomuraea</taxon>
    </lineage>
</organism>
<name>A0A4R5FYW3_9ACTN</name>
<protein>
    <submittedName>
        <fullName evidence="1">Uncharacterized protein</fullName>
    </submittedName>
</protein>
<evidence type="ECO:0000313" key="1">
    <source>
        <dbReference type="EMBL" id="TDE60429.1"/>
    </source>
</evidence>
<keyword evidence="2" id="KW-1185">Reference proteome</keyword>
<accession>A0A4R5FYW3</accession>
<reference evidence="1 2" key="1">
    <citation type="submission" date="2019-03" db="EMBL/GenBank/DDBJ databases">
        <title>Draft genome sequences of novel Actinobacteria.</title>
        <authorList>
            <person name="Sahin N."/>
            <person name="Ay H."/>
            <person name="Saygin H."/>
        </authorList>
    </citation>
    <scope>NUCLEOTIDE SEQUENCE [LARGE SCALE GENOMIC DNA]</scope>
    <source>
        <strain evidence="1 2">6K102</strain>
    </source>
</reference>
<dbReference type="AlphaFoldDB" id="A0A4R5FYW3"/>